<accession>A0ABV3BBA6</accession>
<reference evidence="1 2" key="1">
    <citation type="submission" date="2024-06" db="EMBL/GenBank/DDBJ databases">
        <title>The Natural Products Discovery Center: Release of the First 8490 Sequenced Strains for Exploring Actinobacteria Biosynthetic Diversity.</title>
        <authorList>
            <person name="Kalkreuter E."/>
            <person name="Kautsar S.A."/>
            <person name="Yang D."/>
            <person name="Bader C.D."/>
            <person name="Teijaro C.N."/>
            <person name="Fluegel L."/>
            <person name="Davis C.M."/>
            <person name="Simpson J.R."/>
            <person name="Lauterbach L."/>
            <person name="Steele A.D."/>
            <person name="Gui C."/>
            <person name="Meng S."/>
            <person name="Li G."/>
            <person name="Viehrig K."/>
            <person name="Ye F."/>
            <person name="Su P."/>
            <person name="Kiefer A.F."/>
            <person name="Nichols A."/>
            <person name="Cepeda A.J."/>
            <person name="Yan W."/>
            <person name="Fan B."/>
            <person name="Jiang Y."/>
            <person name="Adhikari A."/>
            <person name="Zheng C.-J."/>
            <person name="Schuster L."/>
            <person name="Cowan T.M."/>
            <person name="Smanski M.J."/>
            <person name="Chevrette M.G."/>
            <person name="De Carvalho L.P.S."/>
            <person name="Shen B."/>
        </authorList>
    </citation>
    <scope>NUCLEOTIDE SEQUENCE [LARGE SCALE GENOMIC DNA]</scope>
    <source>
        <strain evidence="1 2">NPDC046851</strain>
    </source>
</reference>
<proteinExistence type="predicted"/>
<dbReference type="EMBL" id="JBEYXT010000360">
    <property type="protein sequence ID" value="MEU6806727.1"/>
    <property type="molecule type" value="Genomic_DNA"/>
</dbReference>
<sequence length="274" mass="28853">MTILLLADDDALRVRQEVVVGGAGALPVDVVLHASSCQGAADALRCDGDGDGFVFDVLDQLVLRQVTERFVQLGFGDHGPGEERPRCVKEQHRVDGLAVACGVEQPPVEGVHGVPQAGSTVLLQLLQPVYLDQALIAEVDGMEAGPGPQGPHQASLFQLKSEGSQVLLKFLLDLRQAGAMPAPGVQHEQQPGQIAAALGQLTAGDRADVDIEPCRHTSRVPSLGALQALLGLLGKVVRELVQLAFIDPVAGHIALLSHVLGRQGTGEHRQPGRQ</sequence>
<name>A0ABV3BBA6_9ACTN</name>
<gene>
    <name evidence="1" type="ORF">ABZ931_38015</name>
</gene>
<protein>
    <submittedName>
        <fullName evidence="1">Uncharacterized protein</fullName>
    </submittedName>
</protein>
<dbReference type="Proteomes" id="UP001551189">
    <property type="component" value="Unassembled WGS sequence"/>
</dbReference>
<dbReference type="RefSeq" id="WP_359702559.1">
    <property type="nucleotide sequence ID" value="NZ_JBEYXT010000360.1"/>
</dbReference>
<evidence type="ECO:0000313" key="2">
    <source>
        <dbReference type="Proteomes" id="UP001551189"/>
    </source>
</evidence>
<evidence type="ECO:0000313" key="1">
    <source>
        <dbReference type="EMBL" id="MEU6806727.1"/>
    </source>
</evidence>
<organism evidence="1 2">
    <name type="scientific">Streptomyces neyagawaensis</name>
    <dbReference type="NCBI Taxonomy" id="42238"/>
    <lineage>
        <taxon>Bacteria</taxon>
        <taxon>Bacillati</taxon>
        <taxon>Actinomycetota</taxon>
        <taxon>Actinomycetes</taxon>
        <taxon>Kitasatosporales</taxon>
        <taxon>Streptomycetaceae</taxon>
        <taxon>Streptomyces</taxon>
    </lineage>
</organism>
<comment type="caution">
    <text evidence="1">The sequence shown here is derived from an EMBL/GenBank/DDBJ whole genome shotgun (WGS) entry which is preliminary data.</text>
</comment>
<keyword evidence="2" id="KW-1185">Reference proteome</keyword>